<name>A0A1F7YX47_9BACT</name>
<gene>
    <name evidence="3" type="ORF">A2803_01010</name>
</gene>
<reference evidence="3 4" key="1">
    <citation type="journal article" date="2016" name="Nat. Commun.">
        <title>Thousands of microbial genomes shed light on interconnected biogeochemical processes in an aquifer system.</title>
        <authorList>
            <person name="Anantharaman K."/>
            <person name="Brown C.T."/>
            <person name="Hug L.A."/>
            <person name="Sharon I."/>
            <person name="Castelle C.J."/>
            <person name="Probst A.J."/>
            <person name="Thomas B.C."/>
            <person name="Singh A."/>
            <person name="Wilkins M.J."/>
            <person name="Karaoz U."/>
            <person name="Brodie E.L."/>
            <person name="Williams K.H."/>
            <person name="Hubbard S.S."/>
            <person name="Banfield J.F."/>
        </authorList>
    </citation>
    <scope>NUCLEOTIDE SEQUENCE [LARGE SCALE GENOMIC DNA]</scope>
</reference>
<feature type="transmembrane region" description="Helical" evidence="2">
    <location>
        <begin position="28"/>
        <end position="50"/>
    </location>
</feature>
<dbReference type="EMBL" id="MGGP01000020">
    <property type="protein sequence ID" value="OGM31847.1"/>
    <property type="molecule type" value="Genomic_DNA"/>
</dbReference>
<keyword evidence="2" id="KW-0812">Transmembrane</keyword>
<proteinExistence type="predicted"/>
<protein>
    <submittedName>
        <fullName evidence="3">Uncharacterized protein</fullName>
    </submittedName>
</protein>
<sequence>MDEQTAGQVYSGPQQVTPTAVGPRPRRVMLIVATLAVILLAVATGYFLFIRNIQSTPATKSEASSERVEYANSNGFSFSYPENLTLSETAEGAVLTGEQELSFVIKELTQSLRSTVGNNEEPETFTADARVGYKIARDGTEYYYFPLFGDKYLEIVSKGANEEILSSLKFVAPQNASVN</sequence>
<feature type="compositionally biased region" description="Polar residues" evidence="1">
    <location>
        <begin position="1"/>
        <end position="18"/>
    </location>
</feature>
<organism evidence="3 4">
    <name type="scientific">Candidatus Woesebacteria bacterium RIFCSPHIGHO2_01_FULL_44_21</name>
    <dbReference type="NCBI Taxonomy" id="1802503"/>
    <lineage>
        <taxon>Bacteria</taxon>
        <taxon>Candidatus Woeseibacteriota</taxon>
    </lineage>
</organism>
<keyword evidence="2" id="KW-1133">Transmembrane helix</keyword>
<comment type="caution">
    <text evidence="3">The sequence shown here is derived from an EMBL/GenBank/DDBJ whole genome shotgun (WGS) entry which is preliminary data.</text>
</comment>
<dbReference type="Proteomes" id="UP000178870">
    <property type="component" value="Unassembled WGS sequence"/>
</dbReference>
<evidence type="ECO:0000313" key="4">
    <source>
        <dbReference type="Proteomes" id="UP000178870"/>
    </source>
</evidence>
<feature type="region of interest" description="Disordered" evidence="1">
    <location>
        <begin position="1"/>
        <end position="20"/>
    </location>
</feature>
<dbReference type="AlphaFoldDB" id="A0A1F7YX47"/>
<keyword evidence="2" id="KW-0472">Membrane</keyword>
<evidence type="ECO:0000256" key="1">
    <source>
        <dbReference type="SAM" id="MobiDB-lite"/>
    </source>
</evidence>
<accession>A0A1F7YX47</accession>
<evidence type="ECO:0000256" key="2">
    <source>
        <dbReference type="SAM" id="Phobius"/>
    </source>
</evidence>
<evidence type="ECO:0000313" key="3">
    <source>
        <dbReference type="EMBL" id="OGM31847.1"/>
    </source>
</evidence>